<dbReference type="InParanoid" id="F1A0S4"/>
<dbReference type="RefSeq" id="XP_003293263.1">
    <property type="nucleotide sequence ID" value="XM_003293215.1"/>
</dbReference>
<evidence type="ECO:0008006" key="5">
    <source>
        <dbReference type="Google" id="ProtNLM"/>
    </source>
</evidence>
<feature type="transmembrane region" description="Helical" evidence="2">
    <location>
        <begin position="44"/>
        <end position="63"/>
    </location>
</feature>
<feature type="transmembrane region" description="Helical" evidence="2">
    <location>
        <begin position="340"/>
        <end position="360"/>
    </location>
</feature>
<keyword evidence="2" id="KW-0812">Transmembrane</keyword>
<dbReference type="AlphaFoldDB" id="F1A0S4"/>
<reference evidence="4" key="1">
    <citation type="journal article" date="2011" name="Genome Biol.">
        <title>Comparative genomics of the social amoebae Dictyostelium discoideum and Dictyostelium purpureum.</title>
        <authorList>
            <consortium name="US DOE Joint Genome Institute (JGI-PGF)"/>
            <person name="Sucgang R."/>
            <person name="Kuo A."/>
            <person name="Tian X."/>
            <person name="Salerno W."/>
            <person name="Parikh A."/>
            <person name="Feasley C.L."/>
            <person name="Dalin E."/>
            <person name="Tu H."/>
            <person name="Huang E."/>
            <person name="Barry K."/>
            <person name="Lindquist E."/>
            <person name="Shapiro H."/>
            <person name="Bruce D."/>
            <person name="Schmutz J."/>
            <person name="Salamov A."/>
            <person name="Fey P."/>
            <person name="Gaudet P."/>
            <person name="Anjard C."/>
            <person name="Babu M.M."/>
            <person name="Basu S."/>
            <person name="Bushmanova Y."/>
            <person name="van der Wel H."/>
            <person name="Katoh-Kurasawa M."/>
            <person name="Dinh C."/>
            <person name="Coutinho P.M."/>
            <person name="Saito T."/>
            <person name="Elias M."/>
            <person name="Schaap P."/>
            <person name="Kay R.R."/>
            <person name="Henrissat B."/>
            <person name="Eichinger L."/>
            <person name="Rivero F."/>
            <person name="Putnam N.H."/>
            <person name="West C.M."/>
            <person name="Loomis W.F."/>
            <person name="Chisholm R.L."/>
            <person name="Shaulsky G."/>
            <person name="Strassmann J.E."/>
            <person name="Queller D.C."/>
            <person name="Kuspa A."/>
            <person name="Grigoriev I.V."/>
        </authorList>
    </citation>
    <scope>NUCLEOTIDE SEQUENCE [LARGE SCALE GENOMIC DNA]</scope>
    <source>
        <strain evidence="4">QSDP1</strain>
    </source>
</reference>
<dbReference type="KEGG" id="dpp:DICPUDRAFT_41770"/>
<evidence type="ECO:0000256" key="1">
    <source>
        <dbReference type="SAM" id="MobiDB-lite"/>
    </source>
</evidence>
<dbReference type="InterPro" id="IPR016024">
    <property type="entry name" value="ARM-type_fold"/>
</dbReference>
<proteinExistence type="predicted"/>
<dbReference type="InterPro" id="IPR011989">
    <property type="entry name" value="ARM-like"/>
</dbReference>
<dbReference type="GeneID" id="10510971"/>
<dbReference type="eggNOG" id="ENOG502S3MU">
    <property type="taxonomic scope" value="Eukaryota"/>
</dbReference>
<sequence>MALKNLTSSIKVNSEQAPNTESDETAEGNEKPKQSFKEKVQRNFYSFIVFGILSFGISVYLSAHDDTEFYIRNLEDIMLKISKITDYDLLVSKLTDLSELSATNTSLRKLLANEKYINQLLDIILEYSELEINNKSAKTIENASEYITDYSVLPKLLEVAQLKYIPSYVKKTLATAICKIALRDDEARLKLASLGAIEFLDELVNSSDKYIKTQLFRTTLLSICSTCERIPTTITSLKPDREVLVKKYAKEEQENQGSAFELKKRELIQSGYHLYLHTSFGGFIWGCFESMRNNLPLRAILLNGCKNSIITAALPIIFVGLMTTYANEKIKTIDTTKGKFEFYFAGLYSLFPWYYILPAIERFSPYWIGGHVLGFMSFFSYLAYSKYDIFKSDTILIEKDRLLPTREVLIQNINREENKK</sequence>
<name>F1A0S4_DICPU</name>
<dbReference type="FunCoup" id="F1A0S4">
    <property type="interactions" value="743"/>
</dbReference>
<dbReference type="VEuPathDB" id="AmoebaDB:DICPUDRAFT_41770"/>
<evidence type="ECO:0000313" key="4">
    <source>
        <dbReference type="Proteomes" id="UP000001064"/>
    </source>
</evidence>
<feature type="transmembrane region" description="Helical" evidence="2">
    <location>
        <begin position="366"/>
        <end position="384"/>
    </location>
</feature>
<gene>
    <name evidence="3" type="ORF">DICPUDRAFT_41770</name>
</gene>
<dbReference type="Gene3D" id="1.25.10.10">
    <property type="entry name" value="Leucine-rich Repeat Variant"/>
    <property type="match status" value="1"/>
</dbReference>
<feature type="compositionally biased region" description="Polar residues" evidence="1">
    <location>
        <begin position="1"/>
        <end position="20"/>
    </location>
</feature>
<keyword evidence="2" id="KW-1133">Transmembrane helix</keyword>
<dbReference type="EMBL" id="GL871348">
    <property type="protein sequence ID" value="EGC30200.1"/>
    <property type="molecule type" value="Genomic_DNA"/>
</dbReference>
<dbReference type="Proteomes" id="UP000001064">
    <property type="component" value="Unassembled WGS sequence"/>
</dbReference>
<protein>
    <recommendedName>
        <fullName evidence="5">Armadillo repeat-containing domain-containing protein</fullName>
    </recommendedName>
</protein>
<feature type="region of interest" description="Disordered" evidence="1">
    <location>
        <begin position="1"/>
        <end position="34"/>
    </location>
</feature>
<keyword evidence="2" id="KW-0472">Membrane</keyword>
<feature type="transmembrane region" description="Helical" evidence="2">
    <location>
        <begin position="308"/>
        <end position="328"/>
    </location>
</feature>
<dbReference type="OMA" id="YWIGGHV"/>
<organism evidence="3 4">
    <name type="scientific">Dictyostelium purpureum</name>
    <name type="common">Slime mold</name>
    <dbReference type="NCBI Taxonomy" id="5786"/>
    <lineage>
        <taxon>Eukaryota</taxon>
        <taxon>Amoebozoa</taxon>
        <taxon>Evosea</taxon>
        <taxon>Eumycetozoa</taxon>
        <taxon>Dictyostelia</taxon>
        <taxon>Dictyosteliales</taxon>
        <taxon>Dictyosteliaceae</taxon>
        <taxon>Dictyostelium</taxon>
    </lineage>
</organism>
<evidence type="ECO:0000313" key="3">
    <source>
        <dbReference type="EMBL" id="EGC30200.1"/>
    </source>
</evidence>
<evidence type="ECO:0000256" key="2">
    <source>
        <dbReference type="SAM" id="Phobius"/>
    </source>
</evidence>
<accession>F1A0S4</accession>
<dbReference type="OrthoDB" id="18866at2759"/>
<dbReference type="SUPFAM" id="SSF48371">
    <property type="entry name" value="ARM repeat"/>
    <property type="match status" value="1"/>
</dbReference>
<keyword evidence="4" id="KW-1185">Reference proteome</keyword>